<dbReference type="KEGG" id="aaxa:NCTC10138_00385"/>
<sequence length="344" mass="41135">MKLEIIYKNINEKLEKLNFEEIWPNFKKYKFAIYSSKEVCINGEIIPYNESFIGNTAIKYQDELIAIWNYEMDPVYDIDILTASLVHEMFHCFQMENGEARYPNDLEILMYPNELSNYQAKLNENKVLVDSLNGNKKLDLFVSIRNYRYKLIGTNIINEYKTETIEGTAEYVFLVALKQLSNDKYLERVLIYKENIINMNLIFDIRRISYYVGALYYLLLDQNGIDFKSFSFKSKRTVYELIKRNEVESYDNLVIDSELKVIFNELVLKRKMKVNVFKKLEKTDLNTKYQIKGYDPMNMFMYNEYIFCSHFILIGNEKENIYINQPVMLEIEKENGIKVIRYFK</sequence>
<organism evidence="1 2">
    <name type="scientific">Haploplasma axanthum</name>
    <name type="common">Acholeplasma axanthum</name>
    <dbReference type="NCBI Taxonomy" id="29552"/>
    <lineage>
        <taxon>Bacteria</taxon>
        <taxon>Bacillati</taxon>
        <taxon>Mycoplasmatota</taxon>
        <taxon>Mollicutes</taxon>
        <taxon>Acholeplasmatales</taxon>
        <taxon>Acholeplasmataceae</taxon>
        <taxon>Haploplasma</taxon>
    </lineage>
</organism>
<dbReference type="AlphaFoldDB" id="A0A449BC53"/>
<protein>
    <submittedName>
        <fullName evidence="1">Uncharacterized protein</fullName>
    </submittedName>
</protein>
<dbReference type="EMBL" id="LR215048">
    <property type="protein sequence ID" value="VEU80031.1"/>
    <property type="molecule type" value="Genomic_DNA"/>
</dbReference>
<name>A0A449BC53_HAPAX</name>
<evidence type="ECO:0000313" key="2">
    <source>
        <dbReference type="Proteomes" id="UP000289841"/>
    </source>
</evidence>
<dbReference type="STRING" id="1278311.GCA_000428705_01545"/>
<evidence type="ECO:0000313" key="1">
    <source>
        <dbReference type="EMBL" id="VEU80031.1"/>
    </source>
</evidence>
<accession>A0A449BC53</accession>
<dbReference type="RefSeq" id="WP_026390965.1">
    <property type="nucleotide sequence ID" value="NZ_LR215048.1"/>
</dbReference>
<keyword evidence="2" id="KW-1185">Reference proteome</keyword>
<gene>
    <name evidence="1" type="ORF">NCTC10138_00385</name>
</gene>
<proteinExistence type="predicted"/>
<dbReference type="Proteomes" id="UP000289841">
    <property type="component" value="Chromosome"/>
</dbReference>
<reference evidence="1 2" key="1">
    <citation type="submission" date="2019-01" db="EMBL/GenBank/DDBJ databases">
        <authorList>
            <consortium name="Pathogen Informatics"/>
        </authorList>
    </citation>
    <scope>NUCLEOTIDE SEQUENCE [LARGE SCALE GENOMIC DNA]</scope>
    <source>
        <strain evidence="1 2">NCTC10138</strain>
    </source>
</reference>